<feature type="compositionally biased region" description="Basic and acidic residues" evidence="1">
    <location>
        <begin position="37"/>
        <end position="46"/>
    </location>
</feature>
<organism evidence="2 3">
    <name type="scientific">Streptomyces coryli</name>
    <dbReference type="NCBI Taxonomy" id="1128680"/>
    <lineage>
        <taxon>Bacteria</taxon>
        <taxon>Bacillati</taxon>
        <taxon>Actinomycetota</taxon>
        <taxon>Actinomycetes</taxon>
        <taxon>Kitasatosporales</taxon>
        <taxon>Streptomycetaceae</taxon>
        <taxon>Streptomyces</taxon>
    </lineage>
</organism>
<evidence type="ECO:0000313" key="3">
    <source>
        <dbReference type="Proteomes" id="UP000481583"/>
    </source>
</evidence>
<protein>
    <submittedName>
        <fullName evidence="2">Uncharacterized protein</fullName>
    </submittedName>
</protein>
<dbReference type="AlphaFoldDB" id="A0A6G4UEJ0"/>
<keyword evidence="3" id="KW-1185">Reference proteome</keyword>
<proteinExistence type="predicted"/>
<dbReference type="RefSeq" id="WP_165245950.1">
    <property type="nucleotide sequence ID" value="NZ_JAAKZV010000462.1"/>
</dbReference>
<name>A0A6G4UEJ0_9ACTN</name>
<sequence>MGRYRKQDGELYIASESGHGWTRGEGRRWTRSGDNGQHYELEKRRRNRKDDTYNTGWYLYSTGGGLPFFGASCGTRVLDAVDEADRMISEAERADREIAEYQAKKAAEDRWSKKFWTEDGNHLRPEVSEHYMGLAIDNADDTAVEEGFEQHSVRWYDTAERTYQMFESMGFPEEL</sequence>
<evidence type="ECO:0000256" key="1">
    <source>
        <dbReference type="SAM" id="MobiDB-lite"/>
    </source>
</evidence>
<gene>
    <name evidence="2" type="ORF">G5C51_41210</name>
</gene>
<feature type="region of interest" description="Disordered" evidence="1">
    <location>
        <begin position="17"/>
        <end position="46"/>
    </location>
</feature>
<comment type="caution">
    <text evidence="2">The sequence shown here is derived from an EMBL/GenBank/DDBJ whole genome shotgun (WGS) entry which is preliminary data.</text>
</comment>
<reference evidence="2 3" key="1">
    <citation type="submission" date="2020-02" db="EMBL/GenBank/DDBJ databases">
        <title>Whole-genome analyses of novel actinobacteria.</title>
        <authorList>
            <person name="Sahin N."/>
        </authorList>
    </citation>
    <scope>NUCLEOTIDE SEQUENCE [LARGE SCALE GENOMIC DNA]</scope>
    <source>
        <strain evidence="2 3">A7024</strain>
    </source>
</reference>
<evidence type="ECO:0000313" key="2">
    <source>
        <dbReference type="EMBL" id="NGN70290.1"/>
    </source>
</evidence>
<accession>A0A6G4UEJ0</accession>
<dbReference type="Proteomes" id="UP000481583">
    <property type="component" value="Unassembled WGS sequence"/>
</dbReference>
<dbReference type="EMBL" id="JAAKZV010000462">
    <property type="protein sequence ID" value="NGN70290.1"/>
    <property type="molecule type" value="Genomic_DNA"/>
</dbReference>